<dbReference type="AlphaFoldDB" id="A0A949NFT9"/>
<feature type="transmembrane region" description="Helical" evidence="1">
    <location>
        <begin position="12"/>
        <end position="38"/>
    </location>
</feature>
<dbReference type="RefSeq" id="WP_238722371.1">
    <property type="nucleotide sequence ID" value="NZ_JAHQCW010000028.1"/>
</dbReference>
<gene>
    <name evidence="2" type="ORF">KTH89_16090</name>
</gene>
<organism evidence="2 3">
    <name type="scientific">Diplocloster agilis</name>
    <dbReference type="NCBI Taxonomy" id="2850323"/>
    <lineage>
        <taxon>Bacteria</taxon>
        <taxon>Bacillati</taxon>
        <taxon>Bacillota</taxon>
        <taxon>Clostridia</taxon>
        <taxon>Lachnospirales</taxon>
        <taxon>Lachnospiraceae</taxon>
        <taxon>Diplocloster</taxon>
    </lineage>
</organism>
<evidence type="ECO:0000256" key="1">
    <source>
        <dbReference type="SAM" id="Phobius"/>
    </source>
</evidence>
<accession>A0A949NFT9</accession>
<reference evidence="2" key="1">
    <citation type="submission" date="2021-06" db="EMBL/GenBank/DDBJ databases">
        <title>Description of novel taxa of the family Lachnospiraceae.</title>
        <authorList>
            <person name="Chaplin A.V."/>
            <person name="Sokolova S.R."/>
            <person name="Pikina A.P."/>
            <person name="Korzhanova M."/>
            <person name="Belova V."/>
            <person name="Korostin D."/>
            <person name="Efimov B.A."/>
        </authorList>
    </citation>
    <scope>NUCLEOTIDE SEQUENCE</scope>
    <source>
        <strain evidence="2">ASD5720</strain>
    </source>
</reference>
<evidence type="ECO:0000313" key="2">
    <source>
        <dbReference type="EMBL" id="MBU9738064.1"/>
    </source>
</evidence>
<evidence type="ECO:0000313" key="3">
    <source>
        <dbReference type="Proteomes" id="UP000712157"/>
    </source>
</evidence>
<keyword evidence="1" id="KW-0812">Transmembrane</keyword>
<comment type="caution">
    <text evidence="2">The sequence shown here is derived from an EMBL/GenBank/DDBJ whole genome shotgun (WGS) entry which is preliminary data.</text>
</comment>
<dbReference type="EMBL" id="JAHQCW010000028">
    <property type="protein sequence ID" value="MBU9738064.1"/>
    <property type="molecule type" value="Genomic_DNA"/>
</dbReference>
<keyword evidence="3" id="KW-1185">Reference proteome</keyword>
<protein>
    <submittedName>
        <fullName evidence="2">Uncharacterized protein</fullName>
    </submittedName>
</protein>
<name>A0A949NFT9_9FIRM</name>
<proteinExistence type="predicted"/>
<sequence>MKTFVKWIRRAGYLILYAIPLLLVCIMGGLLFLTTILFSFGKRIAMRLEACGGDCYT</sequence>
<dbReference type="Proteomes" id="UP000712157">
    <property type="component" value="Unassembled WGS sequence"/>
</dbReference>
<keyword evidence="1" id="KW-1133">Transmembrane helix</keyword>
<keyword evidence="1" id="KW-0472">Membrane</keyword>